<keyword evidence="4 5" id="KW-0456">Lyase</keyword>
<evidence type="ECO:0000256" key="3">
    <source>
        <dbReference type="ARBA" id="ARBA00023052"/>
    </source>
</evidence>
<organism evidence="8 9">
    <name type="scientific">Sphaerimonospora cavernae</name>
    <dbReference type="NCBI Taxonomy" id="1740611"/>
    <lineage>
        <taxon>Bacteria</taxon>
        <taxon>Bacillati</taxon>
        <taxon>Actinomycetota</taxon>
        <taxon>Actinomycetes</taxon>
        <taxon>Streptosporangiales</taxon>
        <taxon>Streptosporangiaceae</taxon>
        <taxon>Sphaerimonospora</taxon>
    </lineage>
</organism>
<protein>
    <recommendedName>
        <fullName evidence="5">Probable phosphoketolase</fullName>
        <ecNumber evidence="5">4.1.2.-</ecNumber>
    </recommendedName>
</protein>
<evidence type="ECO:0000256" key="1">
    <source>
        <dbReference type="ARBA" id="ARBA00001964"/>
    </source>
</evidence>
<dbReference type="HAMAP" id="MF_01403">
    <property type="entry name" value="Phosphoketolase"/>
    <property type="match status" value="1"/>
</dbReference>
<dbReference type="NCBIfam" id="NF003621">
    <property type="entry name" value="PRK05261.1-6"/>
    <property type="match status" value="1"/>
</dbReference>
<dbReference type="InterPro" id="IPR009014">
    <property type="entry name" value="Transketo_C/PFOR_II"/>
</dbReference>
<reference evidence="8 9" key="1">
    <citation type="submission" date="2024-09" db="EMBL/GenBank/DDBJ databases">
        <authorList>
            <person name="Sun Q."/>
            <person name="Mori K."/>
        </authorList>
    </citation>
    <scope>NUCLEOTIDE SEQUENCE [LARGE SCALE GENOMIC DNA]</scope>
    <source>
        <strain evidence="8 9">TBRC 1851</strain>
    </source>
</reference>
<dbReference type="InterPro" id="IPR019789">
    <property type="entry name" value="Xul5P/Fru6P_PKetolase_ThDP_BS"/>
</dbReference>
<dbReference type="PROSITE" id="PS60002">
    <property type="entry name" value="PHOSPHOKETOLASE_1"/>
    <property type="match status" value="1"/>
</dbReference>
<dbReference type="Pfam" id="PF09363">
    <property type="entry name" value="XFP_C"/>
    <property type="match status" value="1"/>
</dbReference>
<dbReference type="InterPro" id="IPR018970">
    <property type="entry name" value="Xul5P/Fru6P_PKetolase_N"/>
</dbReference>
<dbReference type="PANTHER" id="PTHR31273">
    <property type="entry name" value="PHOSPHOKETOLASE-RELATED"/>
    <property type="match status" value="1"/>
</dbReference>
<keyword evidence="3 5" id="KW-0786">Thiamine pyrophosphate</keyword>
<dbReference type="InterPro" id="IPR018969">
    <property type="entry name" value="Xul5P/Fru6P_PKetolase_C"/>
</dbReference>
<dbReference type="SUPFAM" id="SSF52518">
    <property type="entry name" value="Thiamin diphosphate-binding fold (THDP-binding)"/>
    <property type="match status" value="2"/>
</dbReference>
<dbReference type="InterPro" id="IPR005593">
    <property type="entry name" value="Xul5P/Fru6P_PKetolase"/>
</dbReference>
<keyword evidence="9" id="KW-1185">Reference proteome</keyword>
<dbReference type="Proteomes" id="UP001589870">
    <property type="component" value="Unassembled WGS sequence"/>
</dbReference>
<dbReference type="PIRSF" id="PIRSF017245">
    <property type="entry name" value="Phosphoketolase"/>
    <property type="match status" value="1"/>
</dbReference>
<evidence type="ECO:0000256" key="4">
    <source>
        <dbReference type="ARBA" id="ARBA00023239"/>
    </source>
</evidence>
<accession>A0ABV6UCX9</accession>
<evidence type="ECO:0000313" key="8">
    <source>
        <dbReference type="EMBL" id="MFC0866037.1"/>
    </source>
</evidence>
<sequence length="776" mass="86841">MDALELIDVYWRAANYLSVGQIYLLDNPLLTEPLRPEHIKPRLLGHWGTTPGLNFCFVHLNRIIRERDQDMIYIAGPGHGGPAAVAHAWLEGSYTEKYPEITQDAEGMRRLFRQFSFPGGIPSHVAPETPGSIHEGGELGYALAHAYGAAFDNPDLVVACVIGDGEAETGPLAASWHSNKFLDRSSDGVVLPILHLNGYKIANPTVLARIPEEELVKLMEGYGYRPHIVSGDDPAVMHALMAETLDTVFDQIAEFKHGSADRLPMIILRTPKGWTGPAIVDGVPVEGTWRAHQVPLAAVRDNDEHRAMLEEWMRSYRPNELFDPEGRPVAAITETVPEGPRRMSANPHANGGELLRPLLLPDFRDYAVEVKAPAAAHSEPTRVLGGFLRDVIAANPVDFRLMGPDETASNRLSAVFEVTDRAWHAETLPTDENLSSDGRVMEVLSEHLCQGWLEAYLLTGRHGLFNSYEAFVHIVDAMFNQHAKWLQASKKIPWRRPVASLNYLLSSHVWRQDHNGFTHQDPGFLDVVVNKKAEVVRVYLPPDANTLLSVADHCLRSRDYVNVIVAGKQPVLDLFTMDEAVAHCTRGLGIIDWASNDEGAEPDVVLACAGDVPTLETLAAAALLREHLPELKVRVVNIVDLMRLQPPSEHPHGMSDDQFDALFTTDKPIIFNFHGYPWLIHRLTYRRTGHGNLHVRGYKEEGTTTTPFDMAMLNDIDRYHLVMDVIDRVPELGERAAHLRQRMVDARLRARAHTREYGEDLPEVRDWTWTPHADAR</sequence>
<comment type="similarity">
    <text evidence="2 5">Belongs to the XFP family.</text>
</comment>
<dbReference type="RefSeq" id="WP_394304040.1">
    <property type="nucleotide sequence ID" value="NZ_JBHMQT010000063.1"/>
</dbReference>
<feature type="domain" description="Xylulose 5-phosphate/Fructose 6-phosphate phosphoketolase N-terminal" evidence="7">
    <location>
        <begin position="3"/>
        <end position="353"/>
    </location>
</feature>
<dbReference type="EC" id="4.1.2.-" evidence="5"/>
<comment type="caution">
    <text evidence="8">The sequence shown here is derived from an EMBL/GenBank/DDBJ whole genome shotgun (WGS) entry which is preliminary data.</text>
</comment>
<name>A0ABV6UCX9_9ACTN</name>
<dbReference type="CDD" id="cd02011">
    <property type="entry name" value="TPP_PK"/>
    <property type="match status" value="1"/>
</dbReference>
<evidence type="ECO:0000259" key="7">
    <source>
        <dbReference type="Pfam" id="PF09364"/>
    </source>
</evidence>
<evidence type="ECO:0000259" key="6">
    <source>
        <dbReference type="Pfam" id="PF09363"/>
    </source>
</evidence>
<dbReference type="PANTHER" id="PTHR31273:SF0">
    <property type="entry name" value="PHOSPHOKETOLASE-RELATED"/>
    <property type="match status" value="1"/>
</dbReference>
<dbReference type="InterPro" id="IPR023962">
    <property type="entry name" value="Phosphoketolase"/>
</dbReference>
<dbReference type="NCBIfam" id="NF003619">
    <property type="entry name" value="PRK05261.1-4"/>
    <property type="match status" value="1"/>
</dbReference>
<dbReference type="EMBL" id="JBHMQT010000063">
    <property type="protein sequence ID" value="MFC0866037.1"/>
    <property type="molecule type" value="Genomic_DNA"/>
</dbReference>
<gene>
    <name evidence="8" type="ORF">ACFHYQ_27440</name>
</gene>
<comment type="cofactor">
    <cofactor evidence="1 5">
        <name>thiamine diphosphate</name>
        <dbReference type="ChEBI" id="CHEBI:58937"/>
    </cofactor>
</comment>
<evidence type="ECO:0000256" key="5">
    <source>
        <dbReference type="HAMAP-Rule" id="MF_01403"/>
    </source>
</evidence>
<dbReference type="NCBIfam" id="NF003617">
    <property type="entry name" value="PRK05261.1-2"/>
    <property type="match status" value="1"/>
</dbReference>
<dbReference type="Pfam" id="PF09364">
    <property type="entry name" value="XFP_N"/>
    <property type="match status" value="1"/>
</dbReference>
<dbReference type="InterPro" id="IPR029061">
    <property type="entry name" value="THDP-binding"/>
</dbReference>
<dbReference type="InterPro" id="IPR019790">
    <property type="entry name" value="Xul5P/Fru6P_PKetolase_CS"/>
</dbReference>
<evidence type="ECO:0000313" key="9">
    <source>
        <dbReference type="Proteomes" id="UP001589870"/>
    </source>
</evidence>
<feature type="domain" description="Xylulose 5-phosphate/Fructose 6-phosphate phosphoketolase C-terminal" evidence="6">
    <location>
        <begin position="568"/>
        <end position="769"/>
    </location>
</feature>
<dbReference type="PROSITE" id="PS60003">
    <property type="entry name" value="PHOSPHOKETOLASE_2"/>
    <property type="match status" value="1"/>
</dbReference>
<dbReference type="Gene3D" id="3.40.50.920">
    <property type="match status" value="1"/>
</dbReference>
<dbReference type="Gene3D" id="3.40.50.970">
    <property type="match status" value="2"/>
</dbReference>
<evidence type="ECO:0000256" key="2">
    <source>
        <dbReference type="ARBA" id="ARBA00005623"/>
    </source>
</evidence>
<dbReference type="Pfam" id="PF03894">
    <property type="entry name" value="XFP"/>
    <property type="match status" value="1"/>
</dbReference>
<proteinExistence type="inferred from homology"/>